<dbReference type="InterPro" id="IPR036942">
    <property type="entry name" value="Beta-barrel_TonB_sf"/>
</dbReference>
<feature type="domain" description="TonB-dependent receptor plug" evidence="11">
    <location>
        <begin position="43"/>
        <end position="144"/>
    </location>
</feature>
<dbReference type="PANTHER" id="PTHR30069:SF53">
    <property type="entry name" value="COLICIN I RECEPTOR-RELATED"/>
    <property type="match status" value="1"/>
</dbReference>
<evidence type="ECO:0000256" key="7">
    <source>
        <dbReference type="ARBA" id="ARBA00023114"/>
    </source>
</evidence>
<dbReference type="InterPro" id="IPR000531">
    <property type="entry name" value="Beta-barrel_TonB"/>
</dbReference>
<reference evidence="12" key="1">
    <citation type="journal article" date="2015" name="Nature">
        <title>Complex archaea that bridge the gap between prokaryotes and eukaryotes.</title>
        <authorList>
            <person name="Spang A."/>
            <person name="Saw J.H."/>
            <person name="Jorgensen S.L."/>
            <person name="Zaremba-Niedzwiedzka K."/>
            <person name="Martijn J."/>
            <person name="Lind A.E."/>
            <person name="van Eijk R."/>
            <person name="Schleper C."/>
            <person name="Guy L."/>
            <person name="Ettema T.J."/>
        </authorList>
    </citation>
    <scope>NUCLEOTIDE SEQUENCE</scope>
</reference>
<dbReference type="AlphaFoldDB" id="A0A0F9VBW3"/>
<keyword evidence="7" id="KW-0626">Porin</keyword>
<dbReference type="InterPro" id="IPR039426">
    <property type="entry name" value="TonB-dep_rcpt-like"/>
</dbReference>
<dbReference type="InterPro" id="IPR037066">
    <property type="entry name" value="Plug_dom_sf"/>
</dbReference>
<evidence type="ECO:0000256" key="3">
    <source>
        <dbReference type="ARBA" id="ARBA00022692"/>
    </source>
</evidence>
<comment type="caution">
    <text evidence="12">The sequence shown here is derived from an EMBL/GenBank/DDBJ whole genome shotgun (WGS) entry which is preliminary data.</text>
</comment>
<dbReference type="GO" id="GO:0015420">
    <property type="term" value="F:ABC-type vitamin B12 transporter activity"/>
    <property type="evidence" value="ECO:0007669"/>
    <property type="project" value="InterPro"/>
</dbReference>
<evidence type="ECO:0000256" key="8">
    <source>
        <dbReference type="ARBA" id="ARBA00023136"/>
    </source>
</evidence>
<dbReference type="Gene3D" id="2.170.130.10">
    <property type="entry name" value="TonB-dependent receptor, plug domain"/>
    <property type="match status" value="1"/>
</dbReference>
<dbReference type="InterPro" id="IPR012910">
    <property type="entry name" value="Plug_dom"/>
</dbReference>
<feature type="domain" description="TonB-dependent receptor-like beta-barrel" evidence="10">
    <location>
        <begin position="210"/>
        <end position="578"/>
    </location>
</feature>
<evidence type="ECO:0000256" key="1">
    <source>
        <dbReference type="ARBA" id="ARBA00004571"/>
    </source>
</evidence>
<dbReference type="Pfam" id="PF07715">
    <property type="entry name" value="Plug"/>
    <property type="match status" value="1"/>
</dbReference>
<dbReference type="NCBIfam" id="TIGR01779">
    <property type="entry name" value="TonB-B12"/>
    <property type="match status" value="1"/>
</dbReference>
<keyword evidence="4" id="KW-0732">Signal</keyword>
<dbReference type="Pfam" id="PF00593">
    <property type="entry name" value="TonB_dep_Rec_b-barrel"/>
    <property type="match status" value="1"/>
</dbReference>
<keyword evidence="2" id="KW-0813">Transport</keyword>
<keyword evidence="9" id="KW-0998">Cell outer membrane</keyword>
<dbReference type="GO" id="GO:0006811">
    <property type="term" value="P:monoatomic ion transport"/>
    <property type="evidence" value="ECO:0007669"/>
    <property type="project" value="UniProtKB-KW"/>
</dbReference>
<evidence type="ECO:0000256" key="2">
    <source>
        <dbReference type="ARBA" id="ARBA00022448"/>
    </source>
</evidence>
<dbReference type="GO" id="GO:0015288">
    <property type="term" value="F:porin activity"/>
    <property type="evidence" value="ECO:0007669"/>
    <property type="project" value="UniProtKB-KW"/>
</dbReference>
<keyword evidence="3" id="KW-0812">Transmembrane</keyword>
<evidence type="ECO:0000259" key="11">
    <source>
        <dbReference type="Pfam" id="PF07715"/>
    </source>
</evidence>
<evidence type="ECO:0000313" key="12">
    <source>
        <dbReference type="EMBL" id="KKO01525.1"/>
    </source>
</evidence>
<keyword evidence="5" id="KW-0406">Ion transport</keyword>
<gene>
    <name evidence="12" type="ORF">LCGC14_0117390</name>
</gene>
<dbReference type="GO" id="GO:0009279">
    <property type="term" value="C:cell outer membrane"/>
    <property type="evidence" value="ECO:0007669"/>
    <property type="project" value="UniProtKB-SubCell"/>
</dbReference>
<dbReference type="EMBL" id="LAZR01000035">
    <property type="protein sequence ID" value="KKO01525.1"/>
    <property type="molecule type" value="Genomic_DNA"/>
</dbReference>
<evidence type="ECO:0000259" key="10">
    <source>
        <dbReference type="Pfam" id="PF00593"/>
    </source>
</evidence>
<evidence type="ECO:0000256" key="9">
    <source>
        <dbReference type="ARBA" id="ARBA00023237"/>
    </source>
</evidence>
<keyword evidence="8" id="KW-0472">Membrane</keyword>
<organism evidence="12">
    <name type="scientific">marine sediment metagenome</name>
    <dbReference type="NCBI Taxonomy" id="412755"/>
    <lineage>
        <taxon>unclassified sequences</taxon>
        <taxon>metagenomes</taxon>
        <taxon>ecological metagenomes</taxon>
    </lineage>
</organism>
<proteinExistence type="predicted"/>
<dbReference type="GO" id="GO:0046930">
    <property type="term" value="C:pore complex"/>
    <property type="evidence" value="ECO:0007669"/>
    <property type="project" value="UniProtKB-KW"/>
</dbReference>
<dbReference type="PROSITE" id="PS52016">
    <property type="entry name" value="TONB_DEPENDENT_REC_3"/>
    <property type="match status" value="1"/>
</dbReference>
<evidence type="ECO:0008006" key="13">
    <source>
        <dbReference type="Google" id="ProtNLM"/>
    </source>
</evidence>
<dbReference type="InterPro" id="IPR010101">
    <property type="entry name" value="B12_transptr_BtuB"/>
</dbReference>
<name>A0A0F9VBW3_9ZZZZ</name>
<dbReference type="SUPFAM" id="SSF56935">
    <property type="entry name" value="Porins"/>
    <property type="match status" value="1"/>
</dbReference>
<dbReference type="CDD" id="cd01347">
    <property type="entry name" value="ligand_gated_channel"/>
    <property type="match status" value="1"/>
</dbReference>
<accession>A0A0F9VBW3</accession>
<evidence type="ECO:0000256" key="6">
    <source>
        <dbReference type="ARBA" id="ARBA00023077"/>
    </source>
</evidence>
<dbReference type="PANTHER" id="PTHR30069">
    <property type="entry name" value="TONB-DEPENDENT OUTER MEMBRANE RECEPTOR"/>
    <property type="match status" value="1"/>
</dbReference>
<evidence type="ECO:0000256" key="5">
    <source>
        <dbReference type="ARBA" id="ARBA00023065"/>
    </source>
</evidence>
<sequence length="605" mass="66707">MKTVLGVTIASAVVGWSVTSFATPFNLDDQTVTATRTATQGIAATSVFRRADIERLQANSVPDLLRRVPGINITNTGGPGKNTNISIRGSNSNQVLVLIDGIRVGSATTGEAAFQNLPIELIERVEVVRGPRSSLYGSEAIGGVIQIFTRRGDQDGIKPYVSATAGSRNHHAGSAGVSGSQGNAWYNLGVSSLDTRGIDARPGAPASSLDPDHDGYRELAVAATGGYRFGNGLEVDAQLLEARSHNDYDSGARPYADNVLKTYSARARFAPLEPWQLSLQVGRSEDETDTFANGEFNTRIDTRRDSISWQNDITLAEGQLLTVGYDYLHDSVNGTTVFREDSRDNHAVYAQYLGERGRHEWQLGLRRDDNEEHGIYNTGSIGYGYALAKNLRATASYGTAYKAPTFNQLYHPFFGNADINEETSRSLEAGLEGRQRWGSWTAVVFRNEIDELIAYFNQGDGLRAYNIDQAVIKGVELGADGQWQGWNWYSSLTLQDPANRSERTNQGDLLPRRPEQIFNLDVDRRFGNVGAGASLHVEGRRWDNAANSNELSGYNTVELRTEYWLSPAWRVQARLTNLFDSKYETARTYQQQGRAGYLTVRYQAL</sequence>
<keyword evidence="6" id="KW-0798">TonB box</keyword>
<comment type="subcellular location">
    <subcellularLocation>
        <location evidence="1">Cell outer membrane</location>
        <topology evidence="1">Multi-pass membrane protein</topology>
    </subcellularLocation>
</comment>
<protein>
    <recommendedName>
        <fullName evidence="13">TonB-dependent vitamin B12 receptor</fullName>
    </recommendedName>
</protein>
<evidence type="ECO:0000256" key="4">
    <source>
        <dbReference type="ARBA" id="ARBA00022729"/>
    </source>
</evidence>
<dbReference type="Gene3D" id="2.40.170.20">
    <property type="entry name" value="TonB-dependent receptor, beta-barrel domain"/>
    <property type="match status" value="1"/>
</dbReference>